<dbReference type="RefSeq" id="WP_115479536.1">
    <property type="nucleotide sequence ID" value="NZ_QRBF01000008.1"/>
</dbReference>
<dbReference type="Gene3D" id="3.30.700.40">
    <property type="match status" value="1"/>
</dbReference>
<dbReference type="SMART" id="SM00878">
    <property type="entry name" value="Biotin_carb_C"/>
    <property type="match status" value="1"/>
</dbReference>
<dbReference type="InterPro" id="IPR050856">
    <property type="entry name" value="Biotin_carboxylase_complex"/>
</dbReference>
<keyword evidence="8 12" id="KW-0067">ATP-binding</keyword>
<dbReference type="FunFam" id="3.30.470.20:FF:000028">
    <property type="entry name" value="Methylcrotonoyl-CoA carboxylase subunit alpha, mitochondrial"/>
    <property type="match status" value="1"/>
</dbReference>
<dbReference type="PROSITE" id="PS00866">
    <property type="entry name" value="CPSASE_1"/>
    <property type="match status" value="1"/>
</dbReference>
<gene>
    <name evidence="16" type="ORF">DWU99_18320</name>
</gene>
<dbReference type="Pfam" id="PF02785">
    <property type="entry name" value="Biotin_carb_C"/>
    <property type="match status" value="1"/>
</dbReference>
<comment type="subunit">
    <text evidence="4">Acetyl-CoA carboxylase is a heterohexamer of biotin carboxyl carrier protein, biotin carboxylase and the two subunits of carboxyl transferase in a 2:2 complex.</text>
</comment>
<evidence type="ECO:0000313" key="17">
    <source>
        <dbReference type="Proteomes" id="UP000255334"/>
    </source>
</evidence>
<dbReference type="OrthoDB" id="9763189at2"/>
<dbReference type="InterPro" id="IPR000089">
    <property type="entry name" value="Biotin_lipoyl"/>
</dbReference>
<proteinExistence type="predicted"/>
<dbReference type="FunFam" id="3.40.50.20:FF:000010">
    <property type="entry name" value="Propionyl-CoA carboxylase subunit alpha"/>
    <property type="match status" value="1"/>
</dbReference>
<evidence type="ECO:0000256" key="2">
    <source>
        <dbReference type="ARBA" id="ARBA00003761"/>
    </source>
</evidence>
<comment type="function">
    <text evidence="2">This protein is a component of the acetyl coenzyme A carboxylase complex; first, biotin carboxylase catalyzes the carboxylation of the carrier protein and then the transcarboxylase transfers the carboxyl group to form malonyl-CoA.</text>
</comment>
<evidence type="ECO:0000256" key="9">
    <source>
        <dbReference type="ARBA" id="ARBA00023267"/>
    </source>
</evidence>
<dbReference type="SUPFAM" id="SSF52440">
    <property type="entry name" value="PreATP-grasp domain"/>
    <property type="match status" value="1"/>
</dbReference>
<dbReference type="PANTHER" id="PTHR18866">
    <property type="entry name" value="CARBOXYLASE:PYRUVATE/ACETYL-COA/PROPIONYL-COA CARBOXYLASE"/>
    <property type="match status" value="1"/>
</dbReference>
<dbReference type="EMBL" id="QRBF01000008">
    <property type="protein sequence ID" value="RDS81008.1"/>
    <property type="molecule type" value="Genomic_DNA"/>
</dbReference>
<evidence type="ECO:0000256" key="8">
    <source>
        <dbReference type="ARBA" id="ARBA00022840"/>
    </source>
</evidence>
<evidence type="ECO:0000256" key="12">
    <source>
        <dbReference type="PROSITE-ProRule" id="PRU00409"/>
    </source>
</evidence>
<evidence type="ECO:0000256" key="6">
    <source>
        <dbReference type="ARBA" id="ARBA00022598"/>
    </source>
</evidence>
<dbReference type="CDD" id="cd06850">
    <property type="entry name" value="biotinyl_domain"/>
    <property type="match status" value="1"/>
</dbReference>
<dbReference type="InterPro" id="IPR016185">
    <property type="entry name" value="PreATP-grasp_dom_sf"/>
</dbReference>
<dbReference type="InterPro" id="IPR001882">
    <property type="entry name" value="Biotin_BS"/>
</dbReference>
<keyword evidence="9" id="KW-0092">Biotin</keyword>
<dbReference type="PROSITE" id="PS00867">
    <property type="entry name" value="CPSASE_2"/>
    <property type="match status" value="1"/>
</dbReference>
<dbReference type="GO" id="GO:0005524">
    <property type="term" value="F:ATP binding"/>
    <property type="evidence" value="ECO:0007669"/>
    <property type="project" value="UniProtKB-UniRule"/>
</dbReference>
<accession>A0A370WXZ0</accession>
<dbReference type="Pfam" id="PF00289">
    <property type="entry name" value="Biotin_carb_N"/>
    <property type="match status" value="1"/>
</dbReference>
<evidence type="ECO:0000256" key="1">
    <source>
        <dbReference type="ARBA" id="ARBA00001953"/>
    </source>
</evidence>
<name>A0A370WXZ0_9GAMM</name>
<dbReference type="GO" id="GO:0004075">
    <property type="term" value="F:biotin carboxylase activity"/>
    <property type="evidence" value="ECO:0007669"/>
    <property type="project" value="UniProtKB-EC"/>
</dbReference>
<dbReference type="AlphaFoldDB" id="A0A370WXZ0"/>
<dbReference type="InterPro" id="IPR011053">
    <property type="entry name" value="Single_hybrid_motif"/>
</dbReference>
<dbReference type="Pfam" id="PF21139">
    <property type="entry name" value="BT_MCC_alpha"/>
    <property type="match status" value="1"/>
</dbReference>
<dbReference type="PANTHER" id="PTHR18866:SF33">
    <property type="entry name" value="METHYLCROTONOYL-COA CARBOXYLASE SUBUNIT ALPHA, MITOCHONDRIAL-RELATED"/>
    <property type="match status" value="1"/>
</dbReference>
<keyword evidence="6" id="KW-0436">Ligase</keyword>
<dbReference type="Gene3D" id="3.30.470.20">
    <property type="entry name" value="ATP-grasp fold, B domain"/>
    <property type="match status" value="1"/>
</dbReference>
<dbReference type="SUPFAM" id="SSF51246">
    <property type="entry name" value="Rudiment single hybrid motif"/>
    <property type="match status" value="1"/>
</dbReference>
<evidence type="ECO:0000259" key="14">
    <source>
        <dbReference type="PROSITE" id="PS50975"/>
    </source>
</evidence>
<evidence type="ECO:0000256" key="7">
    <source>
        <dbReference type="ARBA" id="ARBA00022741"/>
    </source>
</evidence>
<organism evidence="16 17">
    <name type="scientific">Dyella psychrodurans</name>
    <dbReference type="NCBI Taxonomy" id="1927960"/>
    <lineage>
        <taxon>Bacteria</taxon>
        <taxon>Pseudomonadati</taxon>
        <taxon>Pseudomonadota</taxon>
        <taxon>Gammaproteobacteria</taxon>
        <taxon>Lysobacterales</taxon>
        <taxon>Rhodanobacteraceae</taxon>
        <taxon>Dyella</taxon>
    </lineage>
</organism>
<dbReference type="NCBIfam" id="NF006367">
    <property type="entry name" value="PRK08591.1"/>
    <property type="match status" value="1"/>
</dbReference>
<comment type="catalytic activity">
    <reaction evidence="11">
        <text>N(6)-biotinyl-L-lysyl-[protein] + hydrogencarbonate + ATP = N(6)-carboxybiotinyl-L-lysyl-[protein] + ADP + phosphate + H(+)</text>
        <dbReference type="Rhea" id="RHEA:13501"/>
        <dbReference type="Rhea" id="RHEA-COMP:10505"/>
        <dbReference type="Rhea" id="RHEA-COMP:10506"/>
        <dbReference type="ChEBI" id="CHEBI:15378"/>
        <dbReference type="ChEBI" id="CHEBI:17544"/>
        <dbReference type="ChEBI" id="CHEBI:30616"/>
        <dbReference type="ChEBI" id="CHEBI:43474"/>
        <dbReference type="ChEBI" id="CHEBI:83144"/>
        <dbReference type="ChEBI" id="CHEBI:83145"/>
        <dbReference type="ChEBI" id="CHEBI:456216"/>
        <dbReference type="EC" id="6.3.4.14"/>
    </reaction>
</comment>
<protein>
    <recommendedName>
        <fullName evidence="5">Biotin carboxylase</fullName>
    </recommendedName>
    <alternativeName>
        <fullName evidence="10">Acetyl-coenzyme A carboxylase biotin carboxylase subunit A</fullName>
    </alternativeName>
</protein>
<dbReference type="Proteomes" id="UP000255334">
    <property type="component" value="Unassembled WGS sequence"/>
</dbReference>
<evidence type="ECO:0000256" key="10">
    <source>
        <dbReference type="ARBA" id="ARBA00033786"/>
    </source>
</evidence>
<dbReference type="InterPro" id="IPR005479">
    <property type="entry name" value="CPAse_ATP-bd"/>
</dbReference>
<evidence type="ECO:0000256" key="11">
    <source>
        <dbReference type="ARBA" id="ARBA00048600"/>
    </source>
</evidence>
<dbReference type="InterPro" id="IPR011764">
    <property type="entry name" value="Biotin_carboxylation_dom"/>
</dbReference>
<dbReference type="PROSITE" id="PS50979">
    <property type="entry name" value="BC"/>
    <property type="match status" value="1"/>
</dbReference>
<dbReference type="InterPro" id="IPR048429">
    <property type="entry name" value="MCC_alpha_BT"/>
</dbReference>
<evidence type="ECO:0000256" key="5">
    <source>
        <dbReference type="ARBA" id="ARBA00017242"/>
    </source>
</evidence>
<dbReference type="Pfam" id="PF02786">
    <property type="entry name" value="CPSase_L_D2"/>
    <property type="match status" value="1"/>
</dbReference>
<dbReference type="PROSITE" id="PS50968">
    <property type="entry name" value="BIOTINYL_LIPOYL"/>
    <property type="match status" value="1"/>
</dbReference>
<dbReference type="PROSITE" id="PS00188">
    <property type="entry name" value="BIOTIN"/>
    <property type="match status" value="1"/>
</dbReference>
<evidence type="ECO:0000256" key="3">
    <source>
        <dbReference type="ARBA" id="ARBA00004956"/>
    </source>
</evidence>
<dbReference type="SUPFAM" id="SSF51230">
    <property type="entry name" value="Single hybrid motif"/>
    <property type="match status" value="1"/>
</dbReference>
<feature type="domain" description="ATP-grasp" evidence="14">
    <location>
        <begin position="143"/>
        <end position="340"/>
    </location>
</feature>
<evidence type="ECO:0000259" key="13">
    <source>
        <dbReference type="PROSITE" id="PS50968"/>
    </source>
</evidence>
<dbReference type="GO" id="GO:0046872">
    <property type="term" value="F:metal ion binding"/>
    <property type="evidence" value="ECO:0007669"/>
    <property type="project" value="InterPro"/>
</dbReference>
<dbReference type="SUPFAM" id="SSF56059">
    <property type="entry name" value="Glutathione synthetase ATP-binding domain-like"/>
    <property type="match status" value="1"/>
</dbReference>
<dbReference type="FunFam" id="3.30.1490.20:FF:000003">
    <property type="entry name" value="acetyl-CoA carboxylase isoform X1"/>
    <property type="match status" value="1"/>
</dbReference>
<reference evidence="16 17" key="1">
    <citation type="submission" date="2018-07" db="EMBL/GenBank/DDBJ databases">
        <title>Dyella monticola sp. nov. and Dyella psychrodurans sp. nov. isolated from monsoon evergreen broad-leaved forest soil of Dinghu Mountain, China.</title>
        <authorList>
            <person name="Gao Z."/>
            <person name="Qiu L."/>
        </authorList>
    </citation>
    <scope>NUCLEOTIDE SEQUENCE [LARGE SCALE GENOMIC DNA]</scope>
    <source>
        <strain evidence="16 17">4MSK11</strain>
    </source>
</reference>
<evidence type="ECO:0000256" key="4">
    <source>
        <dbReference type="ARBA" id="ARBA00011750"/>
    </source>
</evidence>
<keyword evidence="17" id="KW-1185">Reference proteome</keyword>
<dbReference type="Gene3D" id="2.40.50.100">
    <property type="match status" value="1"/>
</dbReference>
<dbReference type="Pfam" id="PF00364">
    <property type="entry name" value="Biotin_lipoyl"/>
    <property type="match status" value="1"/>
</dbReference>
<comment type="cofactor">
    <cofactor evidence="1">
        <name>biotin</name>
        <dbReference type="ChEBI" id="CHEBI:57586"/>
    </cofactor>
</comment>
<sequence>MKTQNFSNPNFPRSEDLNWGAAGRFDKVLVANRGEIACRIIKTCRRMGIQTVAVYSDADANSRHVRLADEAVRIGPAPARESYLLISRIIDAARSSGAQAVHPGYGFLSENEAFAWACIEAGKVFIGPSVAAIRAMGSKSDAKALMENAAVPLTPGYHGANQDVAFLREQADLIGYPVLIKASAGGGGKGIRRVDASGEFEAALMSCKREAAASFGDDRVLVEKYLLQPRHIEVQVFGDSYGNVVHLFERDCSVQRRHQKVLEEAPAPGMTDERREAMGRAACAAARAVGYVGAGTVEFIVGPDGTFYFMEMNTRLQVEHAVTEMITGLDLVEWQLRVAAGDVLPLRQEQLAIRGHSIEARIYAEDTDKNFLPSVGRLIHLMPPPESAHVRVDTGIEQGDEITSYYDPMIAKLIVWDESREQALQRMVAALAQYQVVGVASNIDFLSRLVTCTSFVKAELDTSLIERERDALWREQSVPTSTVLLAALAHLLYERREILPAAGDDIHSPWRHLDGWRLNGVLKRRLTLLHGDFEFFVDAEYSRTSYCMTLNEHRYMVSGELTSDGVTLAWIDGERVRATVFKHNKALYIFADNCCCAFTPVDPLEYLVKASSDGGGLLAPMPGRVVALLVKPGEMVTKGTPLLVLEAMKMEHAVIAPEDGFVIAFRFATGEQVSDGSQLVDFERSL</sequence>
<dbReference type="PROSITE" id="PS50975">
    <property type="entry name" value="ATP_GRASP"/>
    <property type="match status" value="1"/>
</dbReference>
<comment type="caution">
    <text evidence="16">The sequence shown here is derived from an EMBL/GenBank/DDBJ whole genome shotgun (WGS) entry which is preliminary data.</text>
</comment>
<dbReference type="InterPro" id="IPR005482">
    <property type="entry name" value="Biotin_COase_C"/>
</dbReference>
<feature type="domain" description="Biotin carboxylation" evidence="15">
    <location>
        <begin position="24"/>
        <end position="470"/>
    </location>
</feature>
<dbReference type="InterPro" id="IPR005481">
    <property type="entry name" value="BC-like_N"/>
</dbReference>
<feature type="domain" description="Lipoyl-binding" evidence="13">
    <location>
        <begin position="605"/>
        <end position="683"/>
    </location>
</feature>
<evidence type="ECO:0000313" key="16">
    <source>
        <dbReference type="EMBL" id="RDS81008.1"/>
    </source>
</evidence>
<comment type="pathway">
    <text evidence="3">Lipid metabolism; malonyl-CoA biosynthesis; malonyl-CoA from acetyl-CoA: step 1/1.</text>
</comment>
<evidence type="ECO:0000259" key="15">
    <source>
        <dbReference type="PROSITE" id="PS50979"/>
    </source>
</evidence>
<keyword evidence="7 12" id="KW-0547">Nucleotide-binding</keyword>
<dbReference type="InterPro" id="IPR011054">
    <property type="entry name" value="Rudment_hybrid_motif"/>
</dbReference>
<dbReference type="InterPro" id="IPR011761">
    <property type="entry name" value="ATP-grasp"/>
</dbReference>